<keyword evidence="5" id="KW-0206">Cytoskeleton</keyword>
<evidence type="ECO:0000256" key="8">
    <source>
        <dbReference type="ARBA" id="ARBA00045673"/>
    </source>
</evidence>
<dbReference type="Proteomes" id="UP000593567">
    <property type="component" value="Unassembled WGS sequence"/>
</dbReference>
<reference evidence="9" key="1">
    <citation type="submission" date="2020-06" db="EMBL/GenBank/DDBJ databases">
        <title>Draft genome of Bugula neritina, a colonial animal packing powerful symbionts and potential medicines.</title>
        <authorList>
            <person name="Rayko M."/>
        </authorList>
    </citation>
    <scope>NUCLEOTIDE SEQUENCE [LARGE SCALE GENOMIC DNA]</scope>
    <source>
        <strain evidence="9">Kwan_BN1</strain>
    </source>
</reference>
<comment type="subcellular location">
    <subcellularLocation>
        <location evidence="1">Cytoplasm</location>
        <location evidence="1">Cytoskeleton</location>
        <location evidence="1">Microtubule organizing center</location>
        <location evidence="1">Centrosome</location>
        <location evidence="1">Centriolar satellite</location>
    </subcellularLocation>
</comment>
<name>A0A7J7J1K3_BUGNE</name>
<evidence type="ECO:0000256" key="7">
    <source>
        <dbReference type="ARBA" id="ARBA00033769"/>
    </source>
</evidence>
<dbReference type="OrthoDB" id="197906at2759"/>
<dbReference type="CDD" id="cd22959">
    <property type="entry name" value="DD_C11orf49"/>
    <property type="match status" value="1"/>
</dbReference>
<dbReference type="GO" id="GO:0005874">
    <property type="term" value="C:microtubule"/>
    <property type="evidence" value="ECO:0007669"/>
    <property type="project" value="UniProtKB-KW"/>
</dbReference>
<keyword evidence="2" id="KW-0963">Cytoplasm</keyword>
<comment type="caution">
    <text evidence="9">The sequence shown here is derived from an EMBL/GenBank/DDBJ whole genome shotgun (WGS) entry which is preliminary data.</text>
</comment>
<protein>
    <recommendedName>
        <fullName evidence="7">Centriolar satellite-associated tubulin polyglutamylase complex regulator 1</fullName>
    </recommendedName>
</protein>
<evidence type="ECO:0000256" key="4">
    <source>
        <dbReference type="ARBA" id="ARBA00022701"/>
    </source>
</evidence>
<gene>
    <name evidence="9" type="ORF">EB796_021609</name>
</gene>
<evidence type="ECO:0000256" key="6">
    <source>
        <dbReference type="ARBA" id="ARBA00033750"/>
    </source>
</evidence>
<sequence length="301" mass="34074">MARGLLADDYLAYHNILTYIEDATAQLLRYRADIQAKIDVNKFFASYFTCLKEGKHAIFREFEFINSTPYNRACFVDTFHKCFAALGKKGDLLAIRDYYALVSVLCSDFPYEMLQKTAKIVLIDDAHDCLISFTDFLYSFQLQLYYQEFLEASSNTYQSLLTESHSPRDIVVPTDHTTQVHKEKQLPSNSTLTATEGVDSMKFYKSLSQLIDKYRFSIPSLATLKEILSASPTTTFYGFLVALSKSEAINSGIGRLPASTNIFDGVESSSLLKVQSVTIPTSKPKKNLQKVIKNLQLFKKI</sequence>
<evidence type="ECO:0000256" key="1">
    <source>
        <dbReference type="ARBA" id="ARBA00004607"/>
    </source>
</evidence>
<dbReference type="PANTHER" id="PTHR34252:SF1">
    <property type="entry name" value="CENTRIOLAR SATELLITE-ASSOCIATED TUBULIN POLYGLUTAMYLASE COMPLEX REGULATOR 1"/>
    <property type="match status" value="1"/>
</dbReference>
<comment type="similarity">
    <text evidence="6">Belongs to the CSTPP1 family.</text>
</comment>
<proteinExistence type="inferred from homology"/>
<dbReference type="InterPro" id="IPR038968">
    <property type="entry name" value="CSTPP1"/>
</dbReference>
<dbReference type="PANTHER" id="PTHR34252">
    <property type="entry name" value="UPF0705 PROTEIN C11ORF49"/>
    <property type="match status" value="1"/>
</dbReference>
<dbReference type="EMBL" id="VXIV02003194">
    <property type="protein sequence ID" value="KAF6020062.1"/>
    <property type="molecule type" value="Genomic_DNA"/>
</dbReference>
<dbReference type="GO" id="GO:0034451">
    <property type="term" value="C:centriolar satellite"/>
    <property type="evidence" value="ECO:0007669"/>
    <property type="project" value="UniProtKB-SubCell"/>
</dbReference>
<accession>A0A7J7J1K3</accession>
<evidence type="ECO:0000256" key="2">
    <source>
        <dbReference type="ARBA" id="ARBA00022490"/>
    </source>
</evidence>
<keyword evidence="3" id="KW-0597">Phosphoprotein</keyword>
<evidence type="ECO:0000313" key="10">
    <source>
        <dbReference type="Proteomes" id="UP000593567"/>
    </source>
</evidence>
<evidence type="ECO:0000313" key="9">
    <source>
        <dbReference type="EMBL" id="KAF6020062.1"/>
    </source>
</evidence>
<evidence type="ECO:0000256" key="5">
    <source>
        <dbReference type="ARBA" id="ARBA00023212"/>
    </source>
</evidence>
<keyword evidence="10" id="KW-1185">Reference proteome</keyword>
<comment type="function">
    <text evidence="8">Regulator of the tubulin polyglutamylase complex (TPGC) that controls cytoskeletal organization, nuclear shape, and cilium disassembly by balancing microtubule and actin assembly. Regulates the assembly and stability of the TPGC and thereby modulates polyglutamylation of the microtubule, which antagonizes MAP4 binding.</text>
</comment>
<evidence type="ECO:0000256" key="3">
    <source>
        <dbReference type="ARBA" id="ARBA00022553"/>
    </source>
</evidence>
<keyword evidence="4" id="KW-0493">Microtubule</keyword>
<dbReference type="AlphaFoldDB" id="A0A7J7J1K3"/>
<organism evidence="9 10">
    <name type="scientific">Bugula neritina</name>
    <name type="common">Brown bryozoan</name>
    <name type="synonym">Sertularia neritina</name>
    <dbReference type="NCBI Taxonomy" id="10212"/>
    <lineage>
        <taxon>Eukaryota</taxon>
        <taxon>Metazoa</taxon>
        <taxon>Spiralia</taxon>
        <taxon>Lophotrochozoa</taxon>
        <taxon>Bryozoa</taxon>
        <taxon>Gymnolaemata</taxon>
        <taxon>Cheilostomatida</taxon>
        <taxon>Flustrina</taxon>
        <taxon>Buguloidea</taxon>
        <taxon>Bugulidae</taxon>
        <taxon>Bugula</taxon>
    </lineage>
</organism>